<keyword evidence="2" id="KW-1185">Reference proteome</keyword>
<gene>
    <name evidence="1" type="ORF">Fot_32420</name>
</gene>
<comment type="caution">
    <text evidence="1">The sequence shown here is derived from an EMBL/GenBank/DDBJ whole genome shotgun (WGS) entry which is preliminary data.</text>
</comment>
<dbReference type="AlphaFoldDB" id="A0ABD1T8B0"/>
<dbReference type="EMBL" id="JBFOLJ010000009">
    <property type="protein sequence ID" value="KAL2508773.1"/>
    <property type="molecule type" value="Genomic_DNA"/>
</dbReference>
<evidence type="ECO:0000313" key="1">
    <source>
        <dbReference type="EMBL" id="KAL2508773.1"/>
    </source>
</evidence>
<evidence type="ECO:0000313" key="2">
    <source>
        <dbReference type="Proteomes" id="UP001604277"/>
    </source>
</evidence>
<proteinExistence type="predicted"/>
<protein>
    <submittedName>
        <fullName evidence="1">Uncharacterized protein</fullName>
    </submittedName>
</protein>
<accession>A0ABD1T8B0</accession>
<reference evidence="2" key="1">
    <citation type="submission" date="2024-07" db="EMBL/GenBank/DDBJ databases">
        <title>Two chromosome-level genome assemblies of Korean endemic species Abeliophyllum distichum and Forsythia ovata (Oleaceae).</title>
        <authorList>
            <person name="Jang H."/>
        </authorList>
    </citation>
    <scope>NUCLEOTIDE SEQUENCE [LARGE SCALE GENOMIC DNA]</scope>
</reference>
<sequence length="123" mass="14019">MEDGSNFRRWGELIPDTLSHRSSFFSHWVPMVHDISRLGTIPILCFPLLLQPLIQVVRMELLNLFGRFLMYLDEGSSLELDSQVLHLYSITTLPRATSIALNAGSKTSCSSDFFFLPLELEET</sequence>
<name>A0ABD1T8B0_9LAMI</name>
<dbReference type="Proteomes" id="UP001604277">
    <property type="component" value="Unassembled WGS sequence"/>
</dbReference>
<organism evidence="1 2">
    <name type="scientific">Forsythia ovata</name>
    <dbReference type="NCBI Taxonomy" id="205694"/>
    <lineage>
        <taxon>Eukaryota</taxon>
        <taxon>Viridiplantae</taxon>
        <taxon>Streptophyta</taxon>
        <taxon>Embryophyta</taxon>
        <taxon>Tracheophyta</taxon>
        <taxon>Spermatophyta</taxon>
        <taxon>Magnoliopsida</taxon>
        <taxon>eudicotyledons</taxon>
        <taxon>Gunneridae</taxon>
        <taxon>Pentapetalae</taxon>
        <taxon>asterids</taxon>
        <taxon>lamiids</taxon>
        <taxon>Lamiales</taxon>
        <taxon>Oleaceae</taxon>
        <taxon>Forsythieae</taxon>
        <taxon>Forsythia</taxon>
    </lineage>
</organism>